<dbReference type="InterPro" id="IPR027417">
    <property type="entry name" value="P-loop_NTPase"/>
</dbReference>
<gene>
    <name evidence="6" type="ORF">BQ4739_LOCUS4366</name>
</gene>
<reference evidence="6 7" key="1">
    <citation type="submission" date="2016-10" db="EMBL/GenBank/DDBJ databases">
        <authorList>
            <person name="Cai Z."/>
        </authorList>
    </citation>
    <scope>NUCLEOTIDE SEQUENCE [LARGE SCALE GENOMIC DNA]</scope>
</reference>
<dbReference type="InterPro" id="IPR030389">
    <property type="entry name" value="G_FEOB_dom"/>
</dbReference>
<evidence type="ECO:0000313" key="6">
    <source>
        <dbReference type="EMBL" id="SZX63822.1"/>
    </source>
</evidence>
<feature type="domain" description="FeoB-type G" evidence="3">
    <location>
        <begin position="262"/>
        <end position="318"/>
    </location>
</feature>
<dbReference type="Pfam" id="PF02421">
    <property type="entry name" value="FeoB_N"/>
    <property type="match status" value="1"/>
</dbReference>
<protein>
    <recommendedName>
        <fullName evidence="8">OBG-type G domain-containing protein</fullName>
    </recommendedName>
</protein>
<keyword evidence="1" id="KW-0342">GTP-binding</keyword>
<feature type="domain" description="Nucleolar GTP-binding protein 1 Rossman-fold" evidence="4">
    <location>
        <begin position="328"/>
        <end position="384"/>
    </location>
</feature>
<evidence type="ECO:0000256" key="2">
    <source>
        <dbReference type="SAM" id="MobiDB-lite"/>
    </source>
</evidence>
<dbReference type="Proteomes" id="UP000256970">
    <property type="component" value="Unassembled WGS sequence"/>
</dbReference>
<feature type="compositionally biased region" description="Low complexity" evidence="2">
    <location>
        <begin position="7"/>
        <end position="19"/>
    </location>
</feature>
<dbReference type="STRING" id="3088.A0A383VGG0"/>
<dbReference type="InterPro" id="IPR041623">
    <property type="entry name" value="NOG1_N"/>
</dbReference>
<dbReference type="Pfam" id="PF17835">
    <property type="entry name" value="NOG1_N"/>
    <property type="match status" value="1"/>
</dbReference>
<dbReference type="Gene3D" id="1.20.120.1190">
    <property type="match status" value="1"/>
</dbReference>
<dbReference type="InterPro" id="IPR010674">
    <property type="entry name" value="NOG1_Rossman_fold_dom"/>
</dbReference>
<evidence type="ECO:0000259" key="5">
    <source>
        <dbReference type="Pfam" id="PF17835"/>
    </source>
</evidence>
<evidence type="ECO:0000313" key="7">
    <source>
        <dbReference type="Proteomes" id="UP000256970"/>
    </source>
</evidence>
<dbReference type="AlphaFoldDB" id="A0A383VGG0"/>
<dbReference type="Gene3D" id="3.40.50.300">
    <property type="entry name" value="P-loop containing nucleotide triphosphate hydrolases"/>
    <property type="match status" value="1"/>
</dbReference>
<dbReference type="EMBL" id="FNXT01000346">
    <property type="protein sequence ID" value="SZX63822.1"/>
    <property type="molecule type" value="Genomic_DNA"/>
</dbReference>
<feature type="region of interest" description="Disordered" evidence="2">
    <location>
        <begin position="1"/>
        <end position="33"/>
    </location>
</feature>
<name>A0A383VGG0_TETOB</name>
<evidence type="ECO:0000256" key="1">
    <source>
        <dbReference type="ARBA" id="ARBA00023134"/>
    </source>
</evidence>
<keyword evidence="1" id="KW-0547">Nucleotide-binding</keyword>
<dbReference type="Pfam" id="PF06858">
    <property type="entry name" value="NOG1"/>
    <property type="match status" value="1"/>
</dbReference>
<dbReference type="PRINTS" id="PR00326">
    <property type="entry name" value="GTP1OBG"/>
</dbReference>
<dbReference type="GO" id="GO:0005525">
    <property type="term" value="F:GTP binding"/>
    <property type="evidence" value="ECO:0007669"/>
    <property type="project" value="UniProtKB-KW"/>
</dbReference>
<feature type="domain" description="NOG1 N-terminal helical" evidence="5">
    <location>
        <begin position="100"/>
        <end position="257"/>
    </location>
</feature>
<dbReference type="SUPFAM" id="SSF52540">
    <property type="entry name" value="P-loop containing nucleoside triphosphate hydrolases"/>
    <property type="match status" value="1"/>
</dbReference>
<evidence type="ECO:0008006" key="8">
    <source>
        <dbReference type="Google" id="ProtNLM"/>
    </source>
</evidence>
<organism evidence="6 7">
    <name type="scientific">Tetradesmus obliquus</name>
    <name type="common">Green alga</name>
    <name type="synonym">Acutodesmus obliquus</name>
    <dbReference type="NCBI Taxonomy" id="3088"/>
    <lineage>
        <taxon>Eukaryota</taxon>
        <taxon>Viridiplantae</taxon>
        <taxon>Chlorophyta</taxon>
        <taxon>core chlorophytes</taxon>
        <taxon>Chlorophyceae</taxon>
        <taxon>CS clade</taxon>
        <taxon>Sphaeropleales</taxon>
        <taxon>Scenedesmaceae</taxon>
        <taxon>Tetradesmus</taxon>
    </lineage>
</organism>
<sequence length="486" mass="51148">MSRGWRLLSSGSSSGSLSLAARPLHSSSKAPYKTHRRQLNGVERAAAIGLAALQAQQQGTTPLAAGAAAGPDSSSLSLGPPPAVAQLQLQRPKKKVGALQKVPVISPPDELAASALKRALKVQPAAGLKNEAEKERSRAAKQLDTHMKELSVPLSRYLKAFPPLSALHPFEAALLDLTVGAATYASVLGKADALRKSLQEVGKGFANRASNAANKRAAAAVAEEGSEALAAVFAKGAKAVEDLKKVSRALRSLPYVDPSLPTLALVGAPNVGKSSLVRVLSSGVPEVCNYPFTTRSIKMGHFYVDAQRHQITDTPGLLHRPDEYRNKMELLTLAALQHLPSSVVFVADLTEECGTSVADQWAIRRELRARFPAKPWIDVLSKADLLQEVWQEVEQQRQHSNSSSESAAAAGAAAAVDVQDAVQFAAAITGAVRVSSVTEQGLGELQEGLVEMLQSDEAVKEAAAGASLVQEDNSAASLLQQQGSSS</sequence>
<proteinExistence type="predicted"/>
<dbReference type="PANTHER" id="PTHR45759">
    <property type="entry name" value="NUCLEOLAR GTP-BINDING PROTEIN 1"/>
    <property type="match status" value="1"/>
</dbReference>
<accession>A0A383VGG0</accession>
<evidence type="ECO:0000259" key="3">
    <source>
        <dbReference type="Pfam" id="PF02421"/>
    </source>
</evidence>
<keyword evidence="7" id="KW-1185">Reference proteome</keyword>
<evidence type="ECO:0000259" key="4">
    <source>
        <dbReference type="Pfam" id="PF06858"/>
    </source>
</evidence>
<dbReference type="InterPro" id="IPR006073">
    <property type="entry name" value="GTP-bd"/>
</dbReference>